<dbReference type="Pfam" id="PF02753">
    <property type="entry name" value="PapD_C"/>
    <property type="match status" value="1"/>
</dbReference>
<evidence type="ECO:0000256" key="4">
    <source>
        <dbReference type="ARBA" id="ARBA00022764"/>
    </source>
</evidence>
<evidence type="ECO:0000313" key="9">
    <source>
        <dbReference type="Proteomes" id="UP000284119"/>
    </source>
</evidence>
<keyword evidence="4" id="KW-0574">Periplasm</keyword>
<dbReference type="SUPFAM" id="SSF49584">
    <property type="entry name" value="Periplasmic chaperone C-domain"/>
    <property type="match status" value="1"/>
</dbReference>
<dbReference type="InterPro" id="IPR008962">
    <property type="entry name" value="PapD-like_sf"/>
</dbReference>
<proteinExistence type="inferred from homology"/>
<dbReference type="InterPro" id="IPR016148">
    <property type="entry name" value="Pili_assmbl_chaperone_C"/>
</dbReference>
<evidence type="ECO:0000259" key="7">
    <source>
        <dbReference type="Pfam" id="PF02753"/>
    </source>
</evidence>
<evidence type="ECO:0008006" key="10">
    <source>
        <dbReference type="Google" id="ProtNLM"/>
    </source>
</evidence>
<evidence type="ECO:0000256" key="3">
    <source>
        <dbReference type="ARBA" id="ARBA00022729"/>
    </source>
</evidence>
<comment type="similarity">
    <text evidence="2">Belongs to the periplasmic pilus chaperone family.</text>
</comment>
<sequence>MHSGKNTIIYLLGIALTILLGLPAVAFSSVTMMGNRIIYPADSSSVNVEFTNKDIFPYAVQTWIAEADANSTPVTAKAPFIASPALFKIAPDSGQVLRITFTGGKNLPQDRESIFYFNFLQIPPINAGGAESQNKNKMLVMLKNRVKLFYRPVSIANRINHLGEDIKITSSMYSGGTKLLMKNGSPFYVSIASVKIKQEDHVYSQPADMLVPFSQGHVDFKNLKLKQNAIAVIEYINDQGARVNHEYQINP</sequence>
<keyword evidence="5" id="KW-0143">Chaperone</keyword>
<dbReference type="PANTHER" id="PTHR30251:SF25">
    <property type="entry name" value="FIMBRIAE CHAPARONE"/>
    <property type="match status" value="1"/>
</dbReference>
<dbReference type="InterPro" id="IPR001829">
    <property type="entry name" value="Pili_assmbl_chaperone_bac"/>
</dbReference>
<dbReference type="Pfam" id="PF00345">
    <property type="entry name" value="PapD_N"/>
    <property type="match status" value="1"/>
</dbReference>
<protein>
    <recommendedName>
        <fullName evidence="10">Molecular chaperone</fullName>
    </recommendedName>
</protein>
<name>A0ABX9P9G8_9GAMM</name>
<dbReference type="InterPro" id="IPR013783">
    <property type="entry name" value="Ig-like_fold"/>
</dbReference>
<evidence type="ECO:0000313" key="8">
    <source>
        <dbReference type="EMBL" id="RJT16365.1"/>
    </source>
</evidence>
<accession>A0ABX9P9G8</accession>
<keyword evidence="3" id="KW-0732">Signal</keyword>
<evidence type="ECO:0000256" key="1">
    <source>
        <dbReference type="ARBA" id="ARBA00004418"/>
    </source>
</evidence>
<dbReference type="RefSeq" id="WP_112168943.1">
    <property type="nucleotide sequence ID" value="NZ_JYDE01000041.1"/>
</dbReference>
<feature type="domain" description="Pili assembly chaperone N-terminal" evidence="6">
    <location>
        <begin position="30"/>
        <end position="155"/>
    </location>
</feature>
<evidence type="ECO:0000256" key="5">
    <source>
        <dbReference type="ARBA" id="ARBA00023186"/>
    </source>
</evidence>
<gene>
    <name evidence="8" type="ORF">D5396_04475</name>
</gene>
<evidence type="ECO:0000259" key="6">
    <source>
        <dbReference type="Pfam" id="PF00345"/>
    </source>
</evidence>
<reference evidence="8 9" key="1">
    <citation type="submission" date="2018-09" db="EMBL/GenBank/DDBJ databases">
        <authorList>
            <person name="Le Fleche-Mateos A."/>
        </authorList>
    </citation>
    <scope>NUCLEOTIDE SEQUENCE [LARGE SCALE GENOMIC DNA]</scope>
    <source>
        <strain evidence="8 9">DSM 30078</strain>
    </source>
</reference>
<dbReference type="InterPro" id="IPR016147">
    <property type="entry name" value="Pili_assmbl_chaperone_N"/>
</dbReference>
<dbReference type="InterPro" id="IPR050643">
    <property type="entry name" value="Periplasmic_pilus_chap"/>
</dbReference>
<dbReference type="PANTHER" id="PTHR30251">
    <property type="entry name" value="PILUS ASSEMBLY CHAPERONE"/>
    <property type="match status" value="1"/>
</dbReference>
<dbReference type="InterPro" id="IPR036316">
    <property type="entry name" value="Pili_assmbl_chap_C_dom_sf"/>
</dbReference>
<evidence type="ECO:0000256" key="2">
    <source>
        <dbReference type="ARBA" id="ARBA00007399"/>
    </source>
</evidence>
<comment type="caution">
    <text evidence="8">The sequence shown here is derived from an EMBL/GenBank/DDBJ whole genome shotgun (WGS) entry which is preliminary data.</text>
</comment>
<dbReference type="PRINTS" id="PR00969">
    <property type="entry name" value="CHAPERONPILI"/>
</dbReference>
<dbReference type="EMBL" id="RAHG01000001">
    <property type="protein sequence ID" value="RJT16365.1"/>
    <property type="molecule type" value="Genomic_DNA"/>
</dbReference>
<feature type="domain" description="Pili assembly chaperone C-terminal" evidence="7">
    <location>
        <begin position="182"/>
        <end position="243"/>
    </location>
</feature>
<dbReference type="Proteomes" id="UP000284119">
    <property type="component" value="Unassembled WGS sequence"/>
</dbReference>
<organism evidence="8 9">
    <name type="scientific">Rahnella inusitata</name>
    <dbReference type="NCBI Taxonomy" id="58169"/>
    <lineage>
        <taxon>Bacteria</taxon>
        <taxon>Pseudomonadati</taxon>
        <taxon>Pseudomonadota</taxon>
        <taxon>Gammaproteobacteria</taxon>
        <taxon>Enterobacterales</taxon>
        <taxon>Yersiniaceae</taxon>
        <taxon>Rahnella</taxon>
    </lineage>
</organism>
<dbReference type="Gene3D" id="2.60.40.10">
    <property type="entry name" value="Immunoglobulins"/>
    <property type="match status" value="2"/>
</dbReference>
<keyword evidence="9" id="KW-1185">Reference proteome</keyword>
<dbReference type="SUPFAM" id="SSF49354">
    <property type="entry name" value="PapD-like"/>
    <property type="match status" value="1"/>
</dbReference>
<comment type="subcellular location">
    <subcellularLocation>
        <location evidence="1">Periplasm</location>
    </subcellularLocation>
</comment>